<proteinExistence type="predicted"/>
<reference evidence="2 3" key="1">
    <citation type="submission" date="2018-01" db="EMBL/GenBank/DDBJ databases">
        <title>Complete and assembled Genome of Pantoea gaviniae DSM22758T.</title>
        <authorList>
            <person name="Stevens M.J.A."/>
            <person name="Zurfluh K."/>
            <person name="Stephan R."/>
        </authorList>
    </citation>
    <scope>NUCLEOTIDE SEQUENCE [LARGE SCALE GENOMIC DNA]</scope>
    <source>
        <strain evidence="2 3">DSM 22758</strain>
    </source>
</reference>
<dbReference type="KEGG" id="pgz:C2E15_03665"/>
<evidence type="ECO:0000313" key="2">
    <source>
        <dbReference type="EMBL" id="AUX92278.1"/>
    </source>
</evidence>
<sequence>MFKNKFIVTLFMVMLFAAPSVYALTSSHVIEHAGYDKKIAPVDNEDFTVTINGHKFSLDDRWDNEKISLAGKELDSNFVGDVEAGDVSYKFWQHNYNGYSIYSSNIYYDKEKRDIDEYVIAQISLDADQSSLTTMRGIKSGDALQDLLKKYGPGKEDDSDGEKWIEYEYQNKKISFQIEGGKVSNIIMVISVDG</sequence>
<protein>
    <submittedName>
        <fullName evidence="2">Uncharacterized protein</fullName>
    </submittedName>
</protein>
<dbReference type="RefSeq" id="WP_104956177.1">
    <property type="nucleotide sequence ID" value="NZ_CP026377.1"/>
</dbReference>
<dbReference type="AlphaFoldDB" id="A0A2L0ICE6"/>
<feature type="chain" id="PRO_5014597306" evidence="1">
    <location>
        <begin position="24"/>
        <end position="194"/>
    </location>
</feature>
<keyword evidence="1" id="KW-0732">Signal</keyword>
<dbReference type="Proteomes" id="UP000238365">
    <property type="component" value="Chromosome"/>
</dbReference>
<feature type="signal peptide" evidence="1">
    <location>
        <begin position="1"/>
        <end position="23"/>
    </location>
</feature>
<keyword evidence="3" id="KW-1185">Reference proteome</keyword>
<gene>
    <name evidence="2" type="ORF">C2E15_03665</name>
</gene>
<dbReference type="EMBL" id="CP026377">
    <property type="protein sequence ID" value="AUX92278.1"/>
    <property type="molecule type" value="Genomic_DNA"/>
</dbReference>
<accession>A0A2L0ICE6</accession>
<evidence type="ECO:0000313" key="3">
    <source>
        <dbReference type="Proteomes" id="UP000238365"/>
    </source>
</evidence>
<evidence type="ECO:0000256" key="1">
    <source>
        <dbReference type="SAM" id="SignalP"/>
    </source>
</evidence>
<organism evidence="2 3">
    <name type="scientific">Mixta gaviniae</name>
    <dbReference type="NCBI Taxonomy" id="665914"/>
    <lineage>
        <taxon>Bacteria</taxon>
        <taxon>Pseudomonadati</taxon>
        <taxon>Pseudomonadota</taxon>
        <taxon>Gammaproteobacteria</taxon>
        <taxon>Enterobacterales</taxon>
        <taxon>Erwiniaceae</taxon>
        <taxon>Mixta</taxon>
    </lineage>
</organism>
<name>A0A2L0ICE6_9GAMM</name>